<dbReference type="SMART" id="SM00919">
    <property type="entry name" value="Malic_M"/>
    <property type="match status" value="1"/>
</dbReference>
<dbReference type="PANTHER" id="PTHR43237:SF4">
    <property type="entry name" value="NADP-DEPENDENT MALIC ENZYME"/>
    <property type="match status" value="1"/>
</dbReference>
<dbReference type="Gene3D" id="3.40.50.720">
    <property type="entry name" value="NAD(P)-binding Rossmann-like Domain"/>
    <property type="match status" value="1"/>
</dbReference>
<dbReference type="Proteomes" id="UP000676478">
    <property type="component" value="Unassembled WGS sequence"/>
</dbReference>
<dbReference type="InterPro" id="IPR012302">
    <property type="entry name" value="Malic_NAD-bd"/>
</dbReference>
<feature type="binding site" evidence="3">
    <location>
        <position position="284"/>
    </location>
    <ligand>
        <name>(S)-malate</name>
        <dbReference type="ChEBI" id="CHEBI:15589"/>
    </ligand>
</feature>
<reference evidence="9 10" key="1">
    <citation type="submission" date="2017-09" db="EMBL/GenBank/DDBJ databases">
        <title>Genome sequence of Lactobacillus brevis D7.</title>
        <authorList>
            <person name="Kwon M.-S."/>
            <person name="Lim S.K."/>
            <person name="Choi H.-J."/>
        </authorList>
    </citation>
    <scope>NUCLEOTIDE SEQUENCE [LARGE SCALE GENOMIC DNA]</scope>
    <source>
        <strain evidence="9 10">D7</strain>
    </source>
</reference>
<dbReference type="InterPro" id="IPR012301">
    <property type="entry name" value="Malic_N_dom"/>
</dbReference>
<dbReference type="Gene3D" id="3.40.50.10380">
    <property type="entry name" value="Malic enzyme, N-terminal domain"/>
    <property type="match status" value="1"/>
</dbReference>
<evidence type="ECO:0000256" key="2">
    <source>
        <dbReference type="ARBA" id="ARBA00023002"/>
    </source>
</evidence>
<protein>
    <submittedName>
        <fullName evidence="9">NAD-dependent malic enzyme</fullName>
    </submittedName>
    <submittedName>
        <fullName evidence="8">NADP-dependent malic enzyme</fullName>
    </submittedName>
</protein>
<dbReference type="InterPro" id="IPR051674">
    <property type="entry name" value="Malate_Decarboxylase"/>
</dbReference>
<dbReference type="GO" id="GO:0046872">
    <property type="term" value="F:metal ion binding"/>
    <property type="evidence" value="ECO:0007669"/>
    <property type="project" value="UniProtKB-KW"/>
</dbReference>
<comment type="caution">
    <text evidence="9">The sequence shown here is derived from an EMBL/GenBank/DDBJ whole genome shotgun (WGS) entry which is preliminary data.</text>
</comment>
<dbReference type="Proteomes" id="UP000217918">
    <property type="component" value="Unassembled WGS sequence"/>
</dbReference>
<evidence type="ECO:0000313" key="8">
    <source>
        <dbReference type="EMBL" id="MBS1011134.1"/>
    </source>
</evidence>
<dbReference type="InterPro" id="IPR046346">
    <property type="entry name" value="Aminoacid_DH-like_N_sf"/>
</dbReference>
<dbReference type="SMART" id="SM01274">
    <property type="entry name" value="malic"/>
    <property type="match status" value="1"/>
</dbReference>
<evidence type="ECO:0000259" key="6">
    <source>
        <dbReference type="SMART" id="SM00919"/>
    </source>
</evidence>
<feature type="domain" description="Malic enzyme NAD-binding" evidence="6">
    <location>
        <begin position="159"/>
        <end position="380"/>
    </location>
</feature>
<dbReference type="EMBL" id="NVYO01000001">
    <property type="protein sequence ID" value="PBQ22897.1"/>
    <property type="molecule type" value="Genomic_DNA"/>
</dbReference>
<evidence type="ECO:0000313" key="9">
    <source>
        <dbReference type="EMBL" id="PBQ22897.1"/>
    </source>
</evidence>
<dbReference type="EMBL" id="JAERKF010000012">
    <property type="protein sequence ID" value="MBS1011134.1"/>
    <property type="molecule type" value="Genomic_DNA"/>
</dbReference>
<gene>
    <name evidence="9" type="ORF">CNR29_02225</name>
    <name evidence="8" type="ORF">JK167_09865</name>
</gene>
<evidence type="ECO:0000313" key="10">
    <source>
        <dbReference type="Proteomes" id="UP000217918"/>
    </source>
</evidence>
<evidence type="ECO:0000256" key="3">
    <source>
        <dbReference type="PIRSR" id="PIRSR000106-2"/>
    </source>
</evidence>
<dbReference type="GO" id="GO:0016616">
    <property type="term" value="F:oxidoreductase activity, acting on the CH-OH group of donors, NAD or NADP as acceptor"/>
    <property type="evidence" value="ECO:0007669"/>
    <property type="project" value="InterPro"/>
</dbReference>
<dbReference type="PIRSF" id="PIRSF000106">
    <property type="entry name" value="ME"/>
    <property type="match status" value="1"/>
</dbReference>
<dbReference type="AlphaFoldDB" id="A0A0C1PT79"/>
<dbReference type="InterPro" id="IPR036291">
    <property type="entry name" value="NAD(P)-bd_dom_sf"/>
</dbReference>
<comment type="similarity">
    <text evidence="1 5">Belongs to the malic enzymes family.</text>
</comment>
<name>A0A0C1PT79_LEVBR</name>
<feature type="binding site" evidence="4">
    <location>
        <position position="132"/>
    </location>
    <ligand>
        <name>a divalent metal cation</name>
        <dbReference type="ChEBI" id="CHEBI:60240"/>
    </ligand>
</feature>
<proteinExistence type="inferred from homology"/>
<keyword evidence="2" id="KW-0560">Oxidoreductase</keyword>
<accession>A0A0C1PT79</accession>
<organism evidence="9 10">
    <name type="scientific">Levilactobacillus brevis</name>
    <name type="common">Lactobacillus brevis</name>
    <dbReference type="NCBI Taxonomy" id="1580"/>
    <lineage>
        <taxon>Bacteria</taxon>
        <taxon>Bacillati</taxon>
        <taxon>Bacillota</taxon>
        <taxon>Bacilli</taxon>
        <taxon>Lactobacillales</taxon>
        <taxon>Lactobacillaceae</taxon>
        <taxon>Levilactobacillus</taxon>
    </lineage>
</organism>
<sequence>MDKDEIVKLHATHTGVLEMAPELAVENKTDLGKAYTPGVATISKAIEKDPSLKDQLTLSGKLVAVVTDGSAVLGLGNIGPAGGLPVVEGKSLLYKDLAGVDALPIAIKQVPIDEFVQTVQNTSLSFAGIHLEDIAAPRCFEIEDKLRQTLDIPVYHDDQEGTAIVVLAGLLNAAKVVGKNLADLKVVLNGVGASGVATAKLLHGVGVQHITLVDIDGVVKPDSTTYNTYQTTLAKEIGLSVTGNSLDDVIDDQDVFIGLSDADVLTGAQVERMADQPIIFALANPKPEIDPAVAHAAHAGVVATGSGQYPNQVNNILVFPGLFKGLLLSGLKSVDLAVEEVVARALAQMITAPTPEKIIPGVFDDGVVETVTQALLNSKK</sequence>
<dbReference type="GO" id="GO:0004470">
    <property type="term" value="F:malic enzyme activity"/>
    <property type="evidence" value="ECO:0007669"/>
    <property type="project" value="InterPro"/>
</dbReference>
<evidence type="ECO:0000256" key="5">
    <source>
        <dbReference type="RuleBase" id="RU003427"/>
    </source>
</evidence>
<dbReference type="GO" id="GO:0051287">
    <property type="term" value="F:NAD binding"/>
    <property type="evidence" value="ECO:0007669"/>
    <property type="project" value="InterPro"/>
</dbReference>
<evidence type="ECO:0000256" key="4">
    <source>
        <dbReference type="PIRSR" id="PIRSR000106-3"/>
    </source>
</evidence>
<dbReference type="Pfam" id="PF00390">
    <property type="entry name" value="malic"/>
    <property type="match status" value="2"/>
</dbReference>
<keyword evidence="4 5" id="KW-0479">Metal-binding</keyword>
<dbReference type="PRINTS" id="PR00072">
    <property type="entry name" value="MALOXRDTASE"/>
</dbReference>
<evidence type="ECO:0000256" key="1">
    <source>
        <dbReference type="ARBA" id="ARBA00008785"/>
    </source>
</evidence>
<feature type="domain" description="Malic enzyme N-terminal" evidence="7">
    <location>
        <begin position="14"/>
        <end position="147"/>
    </location>
</feature>
<feature type="binding site" evidence="3">
    <location>
        <position position="314"/>
    </location>
    <ligand>
        <name>(S)-malate</name>
        <dbReference type="ChEBI" id="CHEBI:15589"/>
    </ligand>
</feature>
<dbReference type="OrthoDB" id="9805787at2"/>
<dbReference type="InterPro" id="IPR001891">
    <property type="entry name" value="Malic_OxRdtase"/>
</dbReference>
<feature type="binding site" evidence="4">
    <location>
        <position position="133"/>
    </location>
    <ligand>
        <name>a divalent metal cation</name>
        <dbReference type="ChEBI" id="CHEBI:60240"/>
    </ligand>
</feature>
<evidence type="ECO:0000259" key="7">
    <source>
        <dbReference type="SMART" id="SM01274"/>
    </source>
</evidence>
<dbReference type="SUPFAM" id="SSF51735">
    <property type="entry name" value="NAD(P)-binding Rossmann-fold domains"/>
    <property type="match status" value="1"/>
</dbReference>
<feature type="binding site" evidence="4">
    <location>
        <position position="158"/>
    </location>
    <ligand>
        <name>a divalent metal cation</name>
        <dbReference type="ChEBI" id="CHEBI:60240"/>
    </ligand>
</feature>
<dbReference type="PANTHER" id="PTHR43237">
    <property type="entry name" value="NADP-DEPENDENT MALIC ENZYME"/>
    <property type="match status" value="1"/>
</dbReference>
<reference evidence="8" key="3">
    <citation type="submission" date="2022-09" db="EMBL/GenBank/DDBJ databases">
        <title>Genome-inferred correspondence between phylogeny and metabolic traits in the wild Drosophila gut microbiome.</title>
        <authorList>
            <person name="Bueno E."/>
            <person name="Blow F."/>
            <person name="Douglas A.E."/>
        </authorList>
    </citation>
    <scope>NUCLEOTIDE SEQUENCE</scope>
    <source>
        <strain evidence="8">Dm-2019-70</strain>
    </source>
</reference>
<comment type="cofactor">
    <cofactor evidence="4">
        <name>Mg(2+)</name>
        <dbReference type="ChEBI" id="CHEBI:18420"/>
    </cofactor>
    <cofactor evidence="4">
        <name>Mn(2+)</name>
        <dbReference type="ChEBI" id="CHEBI:29035"/>
    </cofactor>
    <text evidence="4">Divalent metal cations. Prefers magnesium or manganese.</text>
</comment>
<reference evidence="8" key="2">
    <citation type="submission" date="2020-12" db="EMBL/GenBank/DDBJ databases">
        <authorList>
            <person name="Mcmullen J.G."/>
        </authorList>
    </citation>
    <scope>NUCLEOTIDE SEQUENCE</scope>
    <source>
        <strain evidence="8">Dm-2019-70</strain>
    </source>
</reference>
<dbReference type="InterPro" id="IPR037062">
    <property type="entry name" value="Malic_N_dom_sf"/>
</dbReference>
<dbReference type="SUPFAM" id="SSF53223">
    <property type="entry name" value="Aminoacid dehydrogenase-like, N-terminal domain"/>
    <property type="match status" value="1"/>
</dbReference>
<dbReference type="Pfam" id="PF03949">
    <property type="entry name" value="Malic_M"/>
    <property type="match status" value="1"/>
</dbReference>